<evidence type="ECO:0000313" key="7">
    <source>
        <dbReference type="EMBL" id="KAF9761948.1"/>
    </source>
</evidence>
<dbReference type="GO" id="GO:0000981">
    <property type="term" value="F:DNA-binding transcription factor activity, RNA polymerase II-specific"/>
    <property type="evidence" value="ECO:0007669"/>
    <property type="project" value="InterPro"/>
</dbReference>
<reference evidence="7 8" key="1">
    <citation type="journal article" date="2020" name="Genome Biol. Evol.">
        <title>Comparative genomics of strictly vertically transmitted, feminizing microsporidia endosymbionts of amphipod crustaceans.</title>
        <authorList>
            <person name="Cormier A."/>
            <person name="Chebbi M.A."/>
            <person name="Giraud I."/>
            <person name="Wattier R."/>
            <person name="Teixeira M."/>
            <person name="Gilbert C."/>
            <person name="Rigaud T."/>
            <person name="Cordaux R."/>
        </authorList>
    </citation>
    <scope>NUCLEOTIDE SEQUENCE [LARGE SCALE GENOMIC DNA]</scope>
    <source>
        <strain evidence="7 8">Ou3-Ou53</strain>
    </source>
</reference>
<sequence length="125" mass="14695">MVEDIIKKESEIQAYLGLIRLKRGQKINKDGVKCRKSAFQVTVLSEVFKLTGYPSTQTKMDLSLLINLPIQAIQVWFQNERRSRRRRLKKMSNICEMQENEYFEISILTLVNIINTTKARFINNQ</sequence>
<dbReference type="PROSITE" id="PS50071">
    <property type="entry name" value="HOMEOBOX_2"/>
    <property type="match status" value="1"/>
</dbReference>
<keyword evidence="1 4" id="KW-0238">DNA-binding</keyword>
<evidence type="ECO:0000256" key="5">
    <source>
        <dbReference type="RuleBase" id="RU000682"/>
    </source>
</evidence>
<proteinExistence type="predicted"/>
<name>A0A9P6GXW2_9MICR</name>
<dbReference type="AlphaFoldDB" id="A0A9P6GXW2"/>
<evidence type="ECO:0000259" key="6">
    <source>
        <dbReference type="PROSITE" id="PS50071"/>
    </source>
</evidence>
<dbReference type="PROSITE" id="PS00027">
    <property type="entry name" value="HOMEOBOX_1"/>
    <property type="match status" value="1"/>
</dbReference>
<dbReference type="InterPro" id="IPR017970">
    <property type="entry name" value="Homeobox_CS"/>
</dbReference>
<protein>
    <submittedName>
        <fullName evidence="7">Homeobox protein HD-8</fullName>
    </submittedName>
</protein>
<dbReference type="GO" id="GO:0003677">
    <property type="term" value="F:DNA binding"/>
    <property type="evidence" value="ECO:0007669"/>
    <property type="project" value="UniProtKB-UniRule"/>
</dbReference>
<evidence type="ECO:0000256" key="4">
    <source>
        <dbReference type="PROSITE-ProRule" id="PRU00108"/>
    </source>
</evidence>
<dbReference type="SMART" id="SM00389">
    <property type="entry name" value="HOX"/>
    <property type="match status" value="1"/>
</dbReference>
<feature type="DNA-binding region" description="Homeobox" evidence="4">
    <location>
        <begin position="42"/>
        <end position="88"/>
    </location>
</feature>
<dbReference type="InterPro" id="IPR009057">
    <property type="entry name" value="Homeodomain-like_sf"/>
</dbReference>
<dbReference type="Gene3D" id="1.10.10.60">
    <property type="entry name" value="Homeodomain-like"/>
    <property type="match status" value="1"/>
</dbReference>
<dbReference type="OrthoDB" id="6159439at2759"/>
<organism evidence="7 8">
    <name type="scientific">Nosema granulosis</name>
    <dbReference type="NCBI Taxonomy" id="83296"/>
    <lineage>
        <taxon>Eukaryota</taxon>
        <taxon>Fungi</taxon>
        <taxon>Fungi incertae sedis</taxon>
        <taxon>Microsporidia</taxon>
        <taxon>Nosematidae</taxon>
        <taxon>Nosema</taxon>
    </lineage>
</organism>
<dbReference type="SUPFAM" id="SSF46689">
    <property type="entry name" value="Homeodomain-like"/>
    <property type="match status" value="1"/>
</dbReference>
<keyword evidence="2 4" id="KW-0371">Homeobox</keyword>
<dbReference type="InterPro" id="IPR001356">
    <property type="entry name" value="HD"/>
</dbReference>
<accession>A0A9P6GXW2</accession>
<comment type="caution">
    <text evidence="7">The sequence shown here is derived from an EMBL/GenBank/DDBJ whole genome shotgun (WGS) entry which is preliminary data.</text>
</comment>
<dbReference type="EMBL" id="SBJO01000236">
    <property type="protein sequence ID" value="KAF9761948.1"/>
    <property type="molecule type" value="Genomic_DNA"/>
</dbReference>
<keyword evidence="3 4" id="KW-0539">Nucleus</keyword>
<evidence type="ECO:0000256" key="1">
    <source>
        <dbReference type="ARBA" id="ARBA00023125"/>
    </source>
</evidence>
<keyword evidence="8" id="KW-1185">Reference proteome</keyword>
<evidence type="ECO:0000256" key="3">
    <source>
        <dbReference type="ARBA" id="ARBA00023242"/>
    </source>
</evidence>
<evidence type="ECO:0000313" key="8">
    <source>
        <dbReference type="Proteomes" id="UP000740883"/>
    </source>
</evidence>
<evidence type="ECO:0000256" key="2">
    <source>
        <dbReference type="ARBA" id="ARBA00023155"/>
    </source>
</evidence>
<feature type="domain" description="Homeobox" evidence="6">
    <location>
        <begin position="40"/>
        <end position="87"/>
    </location>
</feature>
<comment type="subcellular location">
    <subcellularLocation>
        <location evidence="4 5">Nucleus</location>
    </subcellularLocation>
</comment>
<dbReference type="Pfam" id="PF00046">
    <property type="entry name" value="Homeodomain"/>
    <property type="match status" value="1"/>
</dbReference>
<dbReference type="Proteomes" id="UP000740883">
    <property type="component" value="Unassembled WGS sequence"/>
</dbReference>
<dbReference type="GO" id="GO:0005634">
    <property type="term" value="C:nucleus"/>
    <property type="evidence" value="ECO:0007669"/>
    <property type="project" value="UniProtKB-SubCell"/>
</dbReference>
<gene>
    <name evidence="7" type="primary">HD-8_0</name>
    <name evidence="7" type="ORF">NGRA_2316</name>
</gene>
<dbReference type="CDD" id="cd00086">
    <property type="entry name" value="homeodomain"/>
    <property type="match status" value="1"/>
</dbReference>